<keyword evidence="1" id="KW-0805">Transcription regulation</keyword>
<evidence type="ECO:0000256" key="2">
    <source>
        <dbReference type="ARBA" id="ARBA00023125"/>
    </source>
</evidence>
<dbReference type="Proteomes" id="UP000292027">
    <property type="component" value="Unassembled WGS sequence"/>
</dbReference>
<organism evidence="6 7">
    <name type="scientific">Kribbella rubisoli</name>
    <dbReference type="NCBI Taxonomy" id="3075929"/>
    <lineage>
        <taxon>Bacteria</taxon>
        <taxon>Bacillati</taxon>
        <taxon>Actinomycetota</taxon>
        <taxon>Actinomycetes</taxon>
        <taxon>Propionibacteriales</taxon>
        <taxon>Kribbellaceae</taxon>
        <taxon>Kribbella</taxon>
    </lineage>
</organism>
<keyword evidence="3" id="KW-0804">Transcription</keyword>
<dbReference type="PROSITE" id="PS51118">
    <property type="entry name" value="HTH_HXLR"/>
    <property type="match status" value="1"/>
</dbReference>
<dbReference type="EMBL" id="SHKR01000016">
    <property type="protein sequence ID" value="RZU10179.1"/>
    <property type="molecule type" value="Genomic_DNA"/>
</dbReference>
<evidence type="ECO:0000256" key="1">
    <source>
        <dbReference type="ARBA" id="ARBA00023015"/>
    </source>
</evidence>
<sequence>MEPRSGCPINAAVEVLGDRWSLLVLRDVIFSDRRYFRALLTGSAEGIASNILADRLVRLVEAGLLSRGTAARGQRAQYSLTEAGIQTLPVLDALGNWSLTWRPADNELHARHQFMHEQGSPFIEALMNDLRTRHLGAPPKPDDGVSPFDRLNAQQTQAD</sequence>
<comment type="caution">
    <text evidence="6">The sequence shown here is derived from an EMBL/GenBank/DDBJ whole genome shotgun (WGS) entry which is preliminary data.</text>
</comment>
<evidence type="ECO:0000256" key="3">
    <source>
        <dbReference type="ARBA" id="ARBA00023163"/>
    </source>
</evidence>
<evidence type="ECO:0000313" key="7">
    <source>
        <dbReference type="Proteomes" id="UP000292027"/>
    </source>
</evidence>
<feature type="domain" description="HTH hxlR-type" evidence="5">
    <location>
        <begin position="7"/>
        <end position="106"/>
    </location>
</feature>
<dbReference type="GO" id="GO:0003677">
    <property type="term" value="F:DNA binding"/>
    <property type="evidence" value="ECO:0007669"/>
    <property type="project" value="UniProtKB-KW"/>
</dbReference>
<dbReference type="PANTHER" id="PTHR33204:SF18">
    <property type="entry name" value="TRANSCRIPTIONAL REGULATORY PROTEIN"/>
    <property type="match status" value="1"/>
</dbReference>
<evidence type="ECO:0000259" key="5">
    <source>
        <dbReference type="PROSITE" id="PS51118"/>
    </source>
</evidence>
<dbReference type="InterPro" id="IPR002577">
    <property type="entry name" value="HTH_HxlR"/>
</dbReference>
<dbReference type="SUPFAM" id="SSF46785">
    <property type="entry name" value="Winged helix' DNA-binding domain"/>
    <property type="match status" value="1"/>
</dbReference>
<name>A0A4Q7WLP0_9ACTN</name>
<keyword evidence="2" id="KW-0238">DNA-binding</keyword>
<gene>
    <name evidence="6" type="ORF">EV645_6641</name>
</gene>
<protein>
    <submittedName>
        <fullName evidence="6">HxlR family transcriptional regulator</fullName>
    </submittedName>
</protein>
<dbReference type="AlphaFoldDB" id="A0A4Q7WLP0"/>
<dbReference type="RefSeq" id="WP_242000804.1">
    <property type="nucleotide sequence ID" value="NZ_SHKR01000016.1"/>
</dbReference>
<reference evidence="6 7" key="1">
    <citation type="journal article" date="2015" name="Stand. Genomic Sci.">
        <title>Genomic Encyclopedia of Bacterial and Archaeal Type Strains, Phase III: the genomes of soil and plant-associated and newly described type strains.</title>
        <authorList>
            <person name="Whitman W.B."/>
            <person name="Woyke T."/>
            <person name="Klenk H.P."/>
            <person name="Zhou Y."/>
            <person name="Lilburn T.G."/>
            <person name="Beck B.J."/>
            <person name="De Vos P."/>
            <person name="Vandamme P."/>
            <person name="Eisen J.A."/>
            <person name="Garrity G."/>
            <person name="Hugenholtz P."/>
            <person name="Kyrpides N.C."/>
        </authorList>
    </citation>
    <scope>NUCLEOTIDE SEQUENCE [LARGE SCALE GENOMIC DNA]</scope>
    <source>
        <strain evidence="6 7">VKM Ac-2540</strain>
    </source>
</reference>
<accession>A0A4Q7WLP0</accession>
<dbReference type="InterPro" id="IPR036388">
    <property type="entry name" value="WH-like_DNA-bd_sf"/>
</dbReference>
<keyword evidence="7" id="KW-1185">Reference proteome</keyword>
<proteinExistence type="predicted"/>
<dbReference type="InterPro" id="IPR036390">
    <property type="entry name" value="WH_DNA-bd_sf"/>
</dbReference>
<dbReference type="PANTHER" id="PTHR33204">
    <property type="entry name" value="TRANSCRIPTIONAL REGULATOR, MARR FAMILY"/>
    <property type="match status" value="1"/>
</dbReference>
<evidence type="ECO:0000256" key="4">
    <source>
        <dbReference type="SAM" id="MobiDB-lite"/>
    </source>
</evidence>
<evidence type="ECO:0000313" key="6">
    <source>
        <dbReference type="EMBL" id="RZU10179.1"/>
    </source>
</evidence>
<feature type="region of interest" description="Disordered" evidence="4">
    <location>
        <begin position="133"/>
        <end position="159"/>
    </location>
</feature>
<dbReference type="Gene3D" id="1.10.10.10">
    <property type="entry name" value="Winged helix-like DNA-binding domain superfamily/Winged helix DNA-binding domain"/>
    <property type="match status" value="1"/>
</dbReference>
<dbReference type="Pfam" id="PF01638">
    <property type="entry name" value="HxlR"/>
    <property type="match status" value="1"/>
</dbReference>